<keyword evidence="2" id="KW-0472">Membrane</keyword>
<feature type="transmembrane region" description="Helical" evidence="2">
    <location>
        <begin position="36"/>
        <end position="58"/>
    </location>
</feature>
<dbReference type="AlphaFoldDB" id="A0AAD8UPT2"/>
<protein>
    <submittedName>
        <fullName evidence="3">Uncharacterized protein</fullName>
    </submittedName>
</protein>
<evidence type="ECO:0000256" key="1">
    <source>
        <dbReference type="SAM" id="MobiDB-lite"/>
    </source>
</evidence>
<sequence length="112" mass="11834">MSRDHLSVHTAATSNASTSATNGINSASSGSSANSIATVIVAVVVGLLLLAIIVWITITEHRKKKTSEGLRVRAKEDKERALVGNGSSESFESFESELKEPGPAMKVFSYAK</sequence>
<feature type="region of interest" description="Disordered" evidence="1">
    <location>
        <begin position="1"/>
        <end position="32"/>
    </location>
</feature>
<keyword evidence="4" id="KW-1185">Reference proteome</keyword>
<keyword evidence="2" id="KW-1133">Transmembrane helix</keyword>
<evidence type="ECO:0000313" key="4">
    <source>
        <dbReference type="Proteomes" id="UP001244207"/>
    </source>
</evidence>
<gene>
    <name evidence="3" type="ORF">BDZ83DRAFT_752741</name>
</gene>
<name>A0AAD8UPT2_GLOAC</name>
<dbReference type="GeneID" id="85398142"/>
<dbReference type="Proteomes" id="UP001244207">
    <property type="component" value="Unassembled WGS sequence"/>
</dbReference>
<comment type="caution">
    <text evidence="3">The sequence shown here is derived from an EMBL/GenBank/DDBJ whole genome shotgun (WGS) entry which is preliminary data.</text>
</comment>
<evidence type="ECO:0000313" key="3">
    <source>
        <dbReference type="EMBL" id="KAK1724240.1"/>
    </source>
</evidence>
<evidence type="ECO:0000256" key="2">
    <source>
        <dbReference type="SAM" id="Phobius"/>
    </source>
</evidence>
<accession>A0AAD8UPT2</accession>
<dbReference type="RefSeq" id="XP_060364295.1">
    <property type="nucleotide sequence ID" value="XM_060514244.1"/>
</dbReference>
<dbReference type="EMBL" id="JAHMHS010000054">
    <property type="protein sequence ID" value="KAK1724240.1"/>
    <property type="molecule type" value="Genomic_DNA"/>
</dbReference>
<feature type="compositionally biased region" description="Low complexity" evidence="1">
    <location>
        <begin position="10"/>
        <end position="32"/>
    </location>
</feature>
<organism evidence="3 4">
    <name type="scientific">Glomerella acutata</name>
    <name type="common">Colletotrichum acutatum</name>
    <dbReference type="NCBI Taxonomy" id="27357"/>
    <lineage>
        <taxon>Eukaryota</taxon>
        <taxon>Fungi</taxon>
        <taxon>Dikarya</taxon>
        <taxon>Ascomycota</taxon>
        <taxon>Pezizomycotina</taxon>
        <taxon>Sordariomycetes</taxon>
        <taxon>Hypocreomycetidae</taxon>
        <taxon>Glomerellales</taxon>
        <taxon>Glomerellaceae</taxon>
        <taxon>Colletotrichum</taxon>
        <taxon>Colletotrichum acutatum species complex</taxon>
    </lineage>
</organism>
<reference evidence="3" key="1">
    <citation type="submission" date="2021-12" db="EMBL/GenBank/DDBJ databases">
        <title>Comparative genomics, transcriptomics and evolutionary studies reveal genomic signatures of adaptation to plant cell wall in hemibiotrophic fungi.</title>
        <authorList>
            <consortium name="DOE Joint Genome Institute"/>
            <person name="Baroncelli R."/>
            <person name="Diaz J.F."/>
            <person name="Benocci T."/>
            <person name="Peng M."/>
            <person name="Battaglia E."/>
            <person name="Haridas S."/>
            <person name="Andreopoulos W."/>
            <person name="Labutti K."/>
            <person name="Pangilinan J."/>
            <person name="Floch G.L."/>
            <person name="Makela M.R."/>
            <person name="Henrissat B."/>
            <person name="Grigoriev I.V."/>
            <person name="Crouch J.A."/>
            <person name="De Vries R.P."/>
            <person name="Sukno S.A."/>
            <person name="Thon M.R."/>
        </authorList>
    </citation>
    <scope>NUCLEOTIDE SEQUENCE</scope>
    <source>
        <strain evidence="3">CBS 112980</strain>
    </source>
</reference>
<keyword evidence="2" id="KW-0812">Transmembrane</keyword>
<proteinExistence type="predicted"/>